<feature type="region of interest" description="Disordered" evidence="1">
    <location>
        <begin position="36"/>
        <end position="74"/>
    </location>
</feature>
<evidence type="ECO:0000313" key="2">
    <source>
        <dbReference type="EMBL" id="MDQ1027253.1"/>
    </source>
</evidence>
<keyword evidence="3" id="KW-1185">Reference proteome</keyword>
<name>A0ABU0SUN1_9ACTN</name>
<evidence type="ECO:0000313" key="3">
    <source>
        <dbReference type="Proteomes" id="UP001230328"/>
    </source>
</evidence>
<dbReference type="Proteomes" id="UP001230328">
    <property type="component" value="Unassembled WGS sequence"/>
</dbReference>
<proteinExistence type="predicted"/>
<organism evidence="2 3">
    <name type="scientific">Streptomyces umbrinus</name>
    <dbReference type="NCBI Taxonomy" id="67370"/>
    <lineage>
        <taxon>Bacteria</taxon>
        <taxon>Bacillati</taxon>
        <taxon>Actinomycetota</taxon>
        <taxon>Actinomycetes</taxon>
        <taxon>Kitasatosporales</taxon>
        <taxon>Streptomycetaceae</taxon>
        <taxon>Streptomyces</taxon>
        <taxon>Streptomyces phaeochromogenes group</taxon>
    </lineage>
</organism>
<feature type="region of interest" description="Disordered" evidence="1">
    <location>
        <begin position="1"/>
        <end position="20"/>
    </location>
</feature>
<dbReference type="EMBL" id="JAUSZI010000002">
    <property type="protein sequence ID" value="MDQ1027253.1"/>
    <property type="molecule type" value="Genomic_DNA"/>
</dbReference>
<protein>
    <submittedName>
        <fullName evidence="2">Uncharacterized protein</fullName>
    </submittedName>
</protein>
<gene>
    <name evidence="2" type="ORF">QF035_004835</name>
</gene>
<comment type="caution">
    <text evidence="2">The sequence shown here is derived from an EMBL/GenBank/DDBJ whole genome shotgun (WGS) entry which is preliminary data.</text>
</comment>
<reference evidence="2 3" key="1">
    <citation type="submission" date="2023-07" db="EMBL/GenBank/DDBJ databases">
        <title>Comparative genomics of wheat-associated soil bacteria to identify genetic determinants of phenazine resistance.</title>
        <authorList>
            <person name="Mouncey N."/>
        </authorList>
    </citation>
    <scope>NUCLEOTIDE SEQUENCE [LARGE SCALE GENOMIC DNA]</scope>
    <source>
        <strain evidence="2 3">V2I4</strain>
    </source>
</reference>
<accession>A0ABU0SUN1</accession>
<evidence type="ECO:0000256" key="1">
    <source>
        <dbReference type="SAM" id="MobiDB-lite"/>
    </source>
</evidence>
<sequence length="74" mass="7796">MTRDDQVTRTFAPPDAASRQRKRAAFLNWLAEGGLPDLTGLVEKPQPEGAHPSDAPLGASRGEADAPVPVPVPP</sequence>